<gene>
    <name evidence="1" type="ORF">DHETER_LOCUS637</name>
</gene>
<keyword evidence="2" id="KW-1185">Reference proteome</keyword>
<organism evidence="1 2">
    <name type="scientific">Dentiscutata heterogama</name>
    <dbReference type="NCBI Taxonomy" id="1316150"/>
    <lineage>
        <taxon>Eukaryota</taxon>
        <taxon>Fungi</taxon>
        <taxon>Fungi incertae sedis</taxon>
        <taxon>Mucoromycota</taxon>
        <taxon>Glomeromycotina</taxon>
        <taxon>Glomeromycetes</taxon>
        <taxon>Diversisporales</taxon>
        <taxon>Gigasporaceae</taxon>
        <taxon>Dentiscutata</taxon>
    </lineage>
</organism>
<sequence length="135" mass="15033">MNITRKLSPETKSSMNKVNKERTGISIETVKVSNRNPQVTCKFSESTQLPNVTETGEPARATSYKQRSAPAVLTTIAKQLIKWEPDDPTFLPSTPDAMEARRGNAIMARKEEEKTLRVSNTRAPSNALDPVLDIY</sequence>
<dbReference type="Proteomes" id="UP000789702">
    <property type="component" value="Unassembled WGS sequence"/>
</dbReference>
<dbReference type="EMBL" id="CAJVPU010000331">
    <property type="protein sequence ID" value="CAG8447192.1"/>
    <property type="molecule type" value="Genomic_DNA"/>
</dbReference>
<evidence type="ECO:0000313" key="1">
    <source>
        <dbReference type="EMBL" id="CAG8447192.1"/>
    </source>
</evidence>
<reference evidence="1" key="1">
    <citation type="submission" date="2021-06" db="EMBL/GenBank/DDBJ databases">
        <authorList>
            <person name="Kallberg Y."/>
            <person name="Tangrot J."/>
            <person name="Rosling A."/>
        </authorList>
    </citation>
    <scope>NUCLEOTIDE SEQUENCE</scope>
    <source>
        <strain evidence="1">IL203A</strain>
    </source>
</reference>
<protein>
    <submittedName>
        <fullName evidence="1">995_t:CDS:1</fullName>
    </submittedName>
</protein>
<accession>A0ACA9K1U5</accession>
<proteinExistence type="predicted"/>
<name>A0ACA9K1U5_9GLOM</name>
<comment type="caution">
    <text evidence="1">The sequence shown here is derived from an EMBL/GenBank/DDBJ whole genome shotgun (WGS) entry which is preliminary data.</text>
</comment>
<evidence type="ECO:0000313" key="2">
    <source>
        <dbReference type="Proteomes" id="UP000789702"/>
    </source>
</evidence>